<dbReference type="InterPro" id="IPR045353">
    <property type="entry name" value="LAIKA"/>
</dbReference>
<dbReference type="InterPro" id="IPR002048">
    <property type="entry name" value="EF_hand_dom"/>
</dbReference>
<dbReference type="InterPro" id="IPR025954">
    <property type="entry name" value="DBC1/CARP1_inactive_NUDIX"/>
</dbReference>
<dbReference type="PROSITE" id="PS50222">
    <property type="entry name" value="EF_HAND_2"/>
    <property type="match status" value="1"/>
</dbReference>
<dbReference type="Pfam" id="PF19256">
    <property type="entry name" value="LAIKA"/>
    <property type="match status" value="1"/>
</dbReference>
<feature type="region of interest" description="Disordered" evidence="3">
    <location>
        <begin position="508"/>
        <end position="680"/>
    </location>
</feature>
<gene>
    <name evidence="5" type="ORF">KC19_4G260600</name>
</gene>
<name>A0A8T0IF82_CERPU</name>
<feature type="compositionally biased region" description="Basic and acidic residues" evidence="3">
    <location>
        <begin position="978"/>
        <end position="1007"/>
    </location>
</feature>
<dbReference type="GO" id="GO:0005509">
    <property type="term" value="F:calcium ion binding"/>
    <property type="evidence" value="ECO:0007669"/>
    <property type="project" value="InterPro"/>
</dbReference>
<dbReference type="Gene3D" id="1.10.238.10">
    <property type="entry name" value="EF-hand"/>
    <property type="match status" value="1"/>
</dbReference>
<protein>
    <recommendedName>
        <fullName evidence="4">EF-hand domain-containing protein</fullName>
    </recommendedName>
</protein>
<dbReference type="SMART" id="SM01122">
    <property type="entry name" value="DBC1"/>
    <property type="match status" value="1"/>
</dbReference>
<reference evidence="5" key="1">
    <citation type="submission" date="2020-06" db="EMBL/GenBank/DDBJ databases">
        <title>WGS assembly of Ceratodon purpureus strain R40.</title>
        <authorList>
            <person name="Carey S.B."/>
            <person name="Jenkins J."/>
            <person name="Shu S."/>
            <person name="Lovell J.T."/>
            <person name="Sreedasyam A."/>
            <person name="Maumus F."/>
            <person name="Tiley G.P."/>
            <person name="Fernandez-Pozo N."/>
            <person name="Barry K."/>
            <person name="Chen C."/>
            <person name="Wang M."/>
            <person name="Lipzen A."/>
            <person name="Daum C."/>
            <person name="Saski C.A."/>
            <person name="Payton A.C."/>
            <person name="Mcbreen J.C."/>
            <person name="Conrad R.E."/>
            <person name="Kollar L.M."/>
            <person name="Olsson S."/>
            <person name="Huttunen S."/>
            <person name="Landis J.B."/>
            <person name="Wickett N.J."/>
            <person name="Johnson M.G."/>
            <person name="Rensing S.A."/>
            <person name="Grimwood J."/>
            <person name="Schmutz J."/>
            <person name="Mcdaniel S.F."/>
        </authorList>
    </citation>
    <scope>NUCLEOTIDE SEQUENCE</scope>
    <source>
        <strain evidence="5">R40</strain>
    </source>
</reference>
<dbReference type="Proteomes" id="UP000822688">
    <property type="component" value="Chromosome 4"/>
</dbReference>
<comment type="caution">
    <text evidence="5">The sequence shown here is derived from an EMBL/GenBank/DDBJ whole genome shotgun (WGS) entry which is preliminary data.</text>
</comment>
<feature type="region of interest" description="Disordered" evidence="3">
    <location>
        <begin position="748"/>
        <end position="779"/>
    </location>
</feature>
<evidence type="ECO:0000313" key="6">
    <source>
        <dbReference type="Proteomes" id="UP000822688"/>
    </source>
</evidence>
<keyword evidence="6" id="KW-1185">Reference proteome</keyword>
<accession>A0A8T0IF82</accession>
<evidence type="ECO:0000256" key="3">
    <source>
        <dbReference type="SAM" id="MobiDB-lite"/>
    </source>
</evidence>
<feature type="compositionally biased region" description="Basic and acidic residues" evidence="3">
    <location>
        <begin position="617"/>
        <end position="680"/>
    </location>
</feature>
<feature type="coiled-coil region" evidence="2">
    <location>
        <begin position="351"/>
        <end position="381"/>
    </location>
</feature>
<evidence type="ECO:0000259" key="4">
    <source>
        <dbReference type="PROSITE" id="PS50222"/>
    </source>
</evidence>
<feature type="compositionally biased region" description="Basic and acidic residues" evidence="3">
    <location>
        <begin position="1118"/>
        <end position="1155"/>
    </location>
</feature>
<feature type="region of interest" description="Disordered" evidence="3">
    <location>
        <begin position="933"/>
        <end position="1007"/>
    </location>
</feature>
<feature type="compositionally biased region" description="Basic and acidic residues" evidence="3">
    <location>
        <begin position="1087"/>
        <end position="1106"/>
    </location>
</feature>
<dbReference type="SUPFAM" id="SSF47473">
    <property type="entry name" value="EF-hand"/>
    <property type="match status" value="1"/>
</dbReference>
<dbReference type="GO" id="GO:0006355">
    <property type="term" value="P:regulation of DNA-templated transcription"/>
    <property type="evidence" value="ECO:0007669"/>
    <property type="project" value="InterPro"/>
</dbReference>
<dbReference type="EMBL" id="CM026424">
    <property type="protein sequence ID" value="KAG0581551.1"/>
    <property type="molecule type" value="Genomic_DNA"/>
</dbReference>
<feature type="domain" description="EF-hand" evidence="4">
    <location>
        <begin position="1236"/>
        <end position="1271"/>
    </location>
</feature>
<evidence type="ECO:0000313" key="5">
    <source>
        <dbReference type="EMBL" id="KAG0581551.1"/>
    </source>
</evidence>
<proteinExistence type="predicted"/>
<organism evidence="5 6">
    <name type="scientific">Ceratodon purpureus</name>
    <name type="common">Fire moss</name>
    <name type="synonym">Dicranum purpureum</name>
    <dbReference type="NCBI Taxonomy" id="3225"/>
    <lineage>
        <taxon>Eukaryota</taxon>
        <taxon>Viridiplantae</taxon>
        <taxon>Streptophyta</taxon>
        <taxon>Embryophyta</taxon>
        <taxon>Bryophyta</taxon>
        <taxon>Bryophytina</taxon>
        <taxon>Bryopsida</taxon>
        <taxon>Dicranidae</taxon>
        <taxon>Pseudoditrichales</taxon>
        <taxon>Ditrichaceae</taxon>
        <taxon>Ceratodon</taxon>
    </lineage>
</organism>
<feature type="compositionally biased region" description="Basic and acidic residues" evidence="3">
    <location>
        <begin position="543"/>
        <end position="597"/>
    </location>
</feature>
<feature type="compositionally biased region" description="Gly residues" evidence="3">
    <location>
        <begin position="606"/>
        <end position="615"/>
    </location>
</feature>
<dbReference type="GO" id="GO:0005634">
    <property type="term" value="C:nucleus"/>
    <property type="evidence" value="ECO:0007669"/>
    <property type="project" value="TreeGrafter"/>
</dbReference>
<dbReference type="InterPro" id="IPR025224">
    <property type="entry name" value="CCAR1/CCAR2"/>
</dbReference>
<feature type="region of interest" description="Disordered" evidence="3">
    <location>
        <begin position="1"/>
        <end position="36"/>
    </location>
</feature>
<sequence>MDQWNMARAAAVQQQQQQQQPQQVQQQVQQQQQGAHVPQVKQGVASQYSYSGSSYSGQQAGAPASAASAAYGQPQGYAQQGYAQQAYQQPTAGSAQAGYANTAAYGTPAAAIQQAAQQQQLAWSQQASAQGAQQADAQQGVYGRASTGVASVPASGASANAASQYGGQYGAVYANPTQAASQQVLGASGRSADDYQSQTVATRGSTAYGAPQDSRATIGSGASYVVGGAPSVNASGVYGASDATKYAEVSKYGEAPKYGEMAKYGDNAKYAGNASTAGYGGKTSEYGGAASPTDYSQKTTADQYGASYNMKAADYGVAERGHYGQAQNAYGQADSRADAVRGYQDAHAVTASAQQRQNQLLLQQQQALQAQQLQQQALQARGAASSPLEGATRAQGDYLGRGAAVRTGGAQDYGGPAVRTADPRGMVAGNYGANRAEAELVAQYGGAGGGRNAVGAGGGAGGAAGYGGNQQASVYGGMSGGRGPAGQMYGGLGAPAMGYGGVQLPPGRDYSAGRGTGGGGFPVQREGSYGGGRSDRPSIGSSRNDDRREPRPPFRSGGGDRRYDDANRRNSRDINSRDSISRDSMSRDSRDGRDRGRSNTRMAVSGGRGPAGVGGPYDRDDRERGRDRDRDRRDDDRKRDRSPGIRSSHDRKMSPAGDRDDRSRKESPRRESYRHASPLKEKRREYVCKIEPFSLVDMERDYTSVSKRYSKLFVVPEFSKLVACWVNRDVELSINKPISFEHDAVDIEDEGESTKEAPPNISDKALPSSASAITPSTSTTSMPALQTTVWNAKVMLMSGLTSEAYAEFLSDKSTEEKPSHIHNLLKFVALRKDRSAIMAAGGRWDEELDGGDPTNGDSALIRAAIRCTKDSTQLDLSACKTWSRIVEVHYERLGEDGLPSHKEITVMFLPTISDCIPSVEVWQAQWKARQQAKLESEAAVKKTKDASEKKTPKEGDSNGVKEEKEAVGATEEASVSEVKTDNGEKLVENQDKVDNDPSKAVSEEQKEPLIAQEEIPAPGLVLTTKRLKSSKMRSMTISLDGLLDYDEEDREECTFELSLFAEVLQELLQYKMGSHILSNLEAVREETFARRKEEKKRKQENEKEVDAEGSSSQRKRSKFSDKPDNVEVKVEADVKSNSEVKTEGEPPKVVEKVEENGLEEEKMEDNNIKKESLTCDSLEAAPPMSAESAVKETEINGTVDVKEELKDTEMTEPAGVVESQVEEEKPEERKVEKKVVVDQELLQAYRYFDKNRVGYLKSDDVRRLLHCLGKFLSHRNVKDIVGCAVSESSKSSRDDRIAYRIFTEKEVEVNMEAM</sequence>
<feature type="compositionally biased region" description="Low complexity" evidence="3">
    <location>
        <begin position="767"/>
        <end position="779"/>
    </location>
</feature>
<dbReference type="InterPro" id="IPR011992">
    <property type="entry name" value="EF-hand-dom_pair"/>
</dbReference>
<dbReference type="Pfam" id="PF14443">
    <property type="entry name" value="DBC1"/>
    <property type="match status" value="1"/>
</dbReference>
<keyword evidence="1 2" id="KW-0175">Coiled coil</keyword>
<feature type="compositionally biased region" description="Basic and acidic residues" evidence="3">
    <location>
        <begin position="933"/>
        <end position="966"/>
    </location>
</feature>
<feature type="compositionally biased region" description="Low complexity" evidence="3">
    <location>
        <begin position="12"/>
        <end position="33"/>
    </location>
</feature>
<evidence type="ECO:0000256" key="2">
    <source>
        <dbReference type="SAM" id="Coils"/>
    </source>
</evidence>
<feature type="region of interest" description="Disordered" evidence="3">
    <location>
        <begin position="1087"/>
        <end position="1165"/>
    </location>
</feature>
<evidence type="ECO:0000256" key="1">
    <source>
        <dbReference type="ARBA" id="ARBA00023054"/>
    </source>
</evidence>
<dbReference type="PANTHER" id="PTHR14304:SF11">
    <property type="entry name" value="SAP DOMAIN-CONTAINING PROTEIN"/>
    <property type="match status" value="1"/>
</dbReference>
<dbReference type="PANTHER" id="PTHR14304">
    <property type="entry name" value="CELL DIVISION CYCLE AND APOPTOSIS REGULATOR PROTEIN"/>
    <property type="match status" value="1"/>
</dbReference>
<dbReference type="FunFam" id="1.10.238.10:FF:000157">
    <property type="entry name" value="ATP/GTP-binding protein family"/>
    <property type="match status" value="1"/>
</dbReference>